<sequence length="238" mass="27609">MERDEILEKAVLDAVDKRFRHGSGLFETKRDYHVTILRQVADILNLPIPCQQDDRLQKLFGKYFHPSDAPHLLDVYVRQNCIGKEKLIKTRDVFIVLGVDGFEGLVHLKPYLNASYSPRIYSSLHFKAVQNMYHAIETMTISSLTGTDSACVVFLSLLKLFRGSICDNQILIIMDQFFNKVESFMHRHAQYYQDVRLVNDDVLNQLARIYIETNPDWHEDAIQRTNLLLKLKPNQVIG</sequence>
<comment type="caution">
    <text evidence="1">The sequence shown here is derived from an EMBL/GenBank/DDBJ whole genome shotgun (WGS) entry which is preliminary data.</text>
</comment>
<organism evidence="1 2">
    <name type="scientific">Argiope bruennichi</name>
    <name type="common">Wasp spider</name>
    <name type="synonym">Aranea bruennichi</name>
    <dbReference type="NCBI Taxonomy" id="94029"/>
    <lineage>
        <taxon>Eukaryota</taxon>
        <taxon>Metazoa</taxon>
        <taxon>Ecdysozoa</taxon>
        <taxon>Arthropoda</taxon>
        <taxon>Chelicerata</taxon>
        <taxon>Arachnida</taxon>
        <taxon>Araneae</taxon>
        <taxon>Araneomorphae</taxon>
        <taxon>Entelegynae</taxon>
        <taxon>Araneoidea</taxon>
        <taxon>Araneidae</taxon>
        <taxon>Argiope</taxon>
    </lineage>
</organism>
<dbReference type="EMBL" id="JABXBU010000030">
    <property type="protein sequence ID" value="KAF8785777.1"/>
    <property type="molecule type" value="Genomic_DNA"/>
</dbReference>
<gene>
    <name evidence="1" type="ORF">HNY73_011282</name>
</gene>
<reference evidence="1" key="1">
    <citation type="journal article" date="2020" name="bioRxiv">
        <title>Chromosome-level reference genome of the European wasp spider Argiope bruennichi: a resource for studies on range expansion and evolutionary adaptation.</title>
        <authorList>
            <person name="Sheffer M.M."/>
            <person name="Hoppe A."/>
            <person name="Krehenwinkel H."/>
            <person name="Uhl G."/>
            <person name="Kuss A.W."/>
            <person name="Jensen L."/>
            <person name="Jensen C."/>
            <person name="Gillespie R.G."/>
            <person name="Hoff K.J."/>
            <person name="Prost S."/>
        </authorList>
    </citation>
    <scope>NUCLEOTIDE SEQUENCE</scope>
</reference>
<name>A0A8T0F3M9_ARGBR</name>
<reference evidence="1" key="2">
    <citation type="submission" date="2020-06" db="EMBL/GenBank/DDBJ databases">
        <authorList>
            <person name="Sheffer M."/>
        </authorList>
    </citation>
    <scope>NUCLEOTIDE SEQUENCE</scope>
</reference>
<evidence type="ECO:0000313" key="1">
    <source>
        <dbReference type="EMBL" id="KAF8785777.1"/>
    </source>
</evidence>
<dbReference type="Proteomes" id="UP000807504">
    <property type="component" value="Unassembled WGS sequence"/>
</dbReference>
<dbReference type="AlphaFoldDB" id="A0A8T0F3M9"/>
<keyword evidence="2" id="KW-1185">Reference proteome</keyword>
<evidence type="ECO:0000313" key="2">
    <source>
        <dbReference type="Proteomes" id="UP000807504"/>
    </source>
</evidence>
<accession>A0A8T0F3M9</accession>
<protein>
    <submittedName>
        <fullName evidence="1">Uncharacterized protein</fullName>
    </submittedName>
</protein>
<proteinExistence type="predicted"/>